<feature type="compositionally biased region" description="Acidic residues" evidence="1">
    <location>
        <begin position="160"/>
        <end position="172"/>
    </location>
</feature>
<dbReference type="Pfam" id="PF10545">
    <property type="entry name" value="MADF_DNA_bdg"/>
    <property type="match status" value="1"/>
</dbReference>
<organism evidence="2 3">
    <name type="scientific">Anopheles stephensi</name>
    <name type="common">Indo-Pakistan malaria mosquito</name>
    <dbReference type="NCBI Taxonomy" id="30069"/>
    <lineage>
        <taxon>Eukaryota</taxon>
        <taxon>Metazoa</taxon>
        <taxon>Ecdysozoa</taxon>
        <taxon>Arthropoda</taxon>
        <taxon>Hexapoda</taxon>
        <taxon>Insecta</taxon>
        <taxon>Pterygota</taxon>
        <taxon>Neoptera</taxon>
        <taxon>Endopterygota</taxon>
        <taxon>Diptera</taxon>
        <taxon>Nematocera</taxon>
        <taxon>Culicoidea</taxon>
        <taxon>Culicidae</taxon>
        <taxon>Anophelinae</taxon>
        <taxon>Anopheles</taxon>
    </lineage>
</organism>
<reference evidence="3" key="1">
    <citation type="journal article" date="2014" name="Genome Biol.">
        <title>Genome analysis of a major urban malaria vector mosquito, Anopheles stephensi.</title>
        <authorList>
            <person name="Jiang X."/>
            <person name="Peery A."/>
            <person name="Hall A.B."/>
            <person name="Sharma A."/>
            <person name="Chen X.G."/>
            <person name="Waterhouse R.M."/>
            <person name="Komissarov A."/>
            <person name="Riehle M.M."/>
            <person name="Shouche Y."/>
            <person name="Sharakhova M.V."/>
            <person name="Lawson D."/>
            <person name="Pakpour N."/>
            <person name="Arensburger P."/>
            <person name="Davidson V.L."/>
            <person name="Eiglmeier K."/>
            <person name="Emrich S."/>
            <person name="George P."/>
            <person name="Kennedy R.C."/>
            <person name="Mane S.P."/>
            <person name="Maslen G."/>
            <person name="Oringanje C."/>
            <person name="Qi Y."/>
            <person name="Settlage R."/>
            <person name="Tojo M."/>
            <person name="Tubio J.M."/>
            <person name="Unger M.F."/>
            <person name="Wang B."/>
            <person name="Vernick K.D."/>
            <person name="Ribeiro J.M."/>
            <person name="James A.A."/>
            <person name="Michel K."/>
            <person name="Riehle M.A."/>
            <person name="Luckhart S."/>
            <person name="Sharakhov I.V."/>
            <person name="Tu Z."/>
        </authorList>
    </citation>
    <scope>NUCLEOTIDE SEQUENCE [LARGE SCALE GENOMIC DNA]</scope>
    <source>
        <strain evidence="3">Indian</strain>
    </source>
</reference>
<dbReference type="EnsemblMetazoa" id="ASTEI05060-RA">
    <property type="protein sequence ID" value="ASTEI05060-PA"/>
    <property type="gene ID" value="ASTEI05060"/>
</dbReference>
<dbReference type="VEuPathDB" id="VectorBase:ASTEI20_031390"/>
<dbReference type="SMART" id="SM00595">
    <property type="entry name" value="MADF"/>
    <property type="match status" value="1"/>
</dbReference>
<dbReference type="VEuPathDB" id="VectorBase:ASTE005687"/>
<dbReference type="PROSITE" id="PS51029">
    <property type="entry name" value="MADF"/>
    <property type="match status" value="1"/>
</dbReference>
<dbReference type="AlphaFoldDB" id="A0A182Y9C4"/>
<dbReference type="PANTHER" id="PTHR21505:SF8">
    <property type="entry name" value="DPT-YFP REPRESSOR BY OVEREXPRESSION, ISOFORM D-RELATED"/>
    <property type="match status" value="1"/>
</dbReference>
<dbReference type="PANTHER" id="PTHR21505">
    <property type="entry name" value="MADF DOMAIN-CONTAINING PROTEIN-RELATED"/>
    <property type="match status" value="1"/>
</dbReference>
<accession>A0A182Y9C4</accession>
<protein>
    <submittedName>
        <fullName evidence="2">MADF domain-containing protein</fullName>
    </submittedName>
</protein>
<keyword evidence="3" id="KW-1185">Reference proteome</keyword>
<dbReference type="Proteomes" id="UP000076408">
    <property type="component" value="Unassembled WGS sequence"/>
</dbReference>
<name>A0A182Y9C4_ANOST</name>
<dbReference type="VEuPathDB" id="VectorBase:ASTEI05060"/>
<evidence type="ECO:0000313" key="2">
    <source>
        <dbReference type="EnsemblMetazoa" id="ASTEI05060-PA"/>
    </source>
</evidence>
<proteinExistence type="predicted"/>
<evidence type="ECO:0000256" key="1">
    <source>
        <dbReference type="SAM" id="MobiDB-lite"/>
    </source>
</evidence>
<dbReference type="InterPro" id="IPR006578">
    <property type="entry name" value="MADF-dom"/>
</dbReference>
<sequence length="305" mass="35451">MADLRLFSRTFITEFIELYKSYPCLWQVNAKEYTDRTKRKAAYDALVTKYREVDKAASKDEVKRKIYGLRSSYRRELIKLKKSIRSGATLDDVYKPSLWYFYLFDFLNEQDTIMKEPTSTTDECQDVLKEEVIEYDEEFDLIEHYDDGLDVDEDHHELDDVSSDTDNDDDTIDPTNCDTLSEYTSVSRRSSTAPSTSQTYFTSKKRKLTPARPNANQKEDQARIEIAAVQTKEQPNATATTINSSHQEDQFDVYGKLIAHKLRSFDKLQVTFSQRLINEILYEAEMGFLTRNCKVVDMGSHGQDE</sequence>
<evidence type="ECO:0000313" key="3">
    <source>
        <dbReference type="Proteomes" id="UP000076408"/>
    </source>
</evidence>
<feature type="region of interest" description="Disordered" evidence="1">
    <location>
        <begin position="152"/>
        <end position="219"/>
    </location>
</feature>
<dbReference type="STRING" id="30069.A0A182Y9C4"/>
<dbReference type="OMA" id="PCLWDIR"/>
<reference evidence="2" key="2">
    <citation type="submission" date="2020-05" db="UniProtKB">
        <authorList>
            <consortium name="EnsemblMetazoa"/>
        </authorList>
    </citation>
    <scope>IDENTIFICATION</scope>
    <source>
        <strain evidence="2">Indian</strain>
    </source>
</reference>
<feature type="compositionally biased region" description="Polar residues" evidence="1">
    <location>
        <begin position="181"/>
        <end position="202"/>
    </location>
</feature>